<dbReference type="Proteomes" id="UP000198607">
    <property type="component" value="Unassembled WGS sequence"/>
</dbReference>
<keyword evidence="1" id="KW-1133">Transmembrane helix</keyword>
<dbReference type="RefSeq" id="WP_091936955.1">
    <property type="nucleotide sequence ID" value="NZ_FNCY01000006.1"/>
</dbReference>
<feature type="transmembrane region" description="Helical" evidence="1">
    <location>
        <begin position="219"/>
        <end position="238"/>
    </location>
</feature>
<feature type="transmembrane region" description="Helical" evidence="1">
    <location>
        <begin position="244"/>
        <end position="262"/>
    </location>
</feature>
<feature type="transmembrane region" description="Helical" evidence="1">
    <location>
        <begin position="187"/>
        <end position="207"/>
    </location>
</feature>
<feature type="transmembrane region" description="Helical" evidence="1">
    <location>
        <begin position="114"/>
        <end position="140"/>
    </location>
</feature>
<evidence type="ECO:0000313" key="3">
    <source>
        <dbReference type="Proteomes" id="UP000198607"/>
    </source>
</evidence>
<keyword evidence="3" id="KW-1185">Reference proteome</keyword>
<feature type="transmembrane region" description="Helical" evidence="1">
    <location>
        <begin position="152"/>
        <end position="175"/>
    </location>
</feature>
<feature type="transmembrane region" description="Helical" evidence="1">
    <location>
        <begin position="316"/>
        <end position="346"/>
    </location>
</feature>
<dbReference type="OrthoDB" id="5295665at2"/>
<feature type="transmembrane region" description="Helical" evidence="1">
    <location>
        <begin position="19"/>
        <end position="37"/>
    </location>
</feature>
<proteinExistence type="predicted"/>
<feature type="transmembrane region" description="Helical" evidence="1">
    <location>
        <begin position="283"/>
        <end position="304"/>
    </location>
</feature>
<dbReference type="AlphaFoldDB" id="A0A1G8DFT0"/>
<dbReference type="STRING" id="83767.SAMN05660652_01915"/>
<feature type="transmembrane region" description="Helical" evidence="1">
    <location>
        <begin position="86"/>
        <end position="108"/>
    </location>
</feature>
<sequence>MQALLSYDQSPPMAAPFRFFLTAPLFAVLAGALLLWGGPDALASRWTPAILAVVHLMTVGFMLQVMLGALVQILPVVAGANLERPLWVSAVVHAAMTIGTLFLAVAFLSFAPYWFAAASAFLGFAALVFIVAAAASLRGVPPTSPTISGLKLALVGLSVTVALGVAMAVSFGGSFSLPLLQVADYHAAWGFVGWGLVLLTAVALVVVPMFQLTPNYPNVFGARFMVLALAALAVWNAVDLFWPGPWATLAAAVVVAFPPAFATATLRLQQRSKRPRFDPSQHFWRLAMLSTLLAAMLWGAAVGFDTVGEWQGWPLLFGTLVIFGAFVSVITGMLYKIVPFLIWLHLQNLGSGRLMAPNMKKIIDEAAMTRQLRAHGVACLLLALATVWPEALVYPAGIALIVAQGWLALNLRAGMQVYSAHRRKLDALPPASMQLG</sequence>
<accession>A0A1G8DFT0</accession>
<feature type="transmembrane region" description="Helical" evidence="1">
    <location>
        <begin position="49"/>
        <end position="74"/>
    </location>
</feature>
<name>A0A1G8DFT0_9RHOO</name>
<gene>
    <name evidence="2" type="ORF">SAMN05660652_01915</name>
</gene>
<dbReference type="EMBL" id="FNCY01000006">
    <property type="protein sequence ID" value="SDH56587.1"/>
    <property type="molecule type" value="Genomic_DNA"/>
</dbReference>
<keyword evidence="1" id="KW-0812">Transmembrane</keyword>
<evidence type="ECO:0008006" key="4">
    <source>
        <dbReference type="Google" id="ProtNLM"/>
    </source>
</evidence>
<reference evidence="2 3" key="1">
    <citation type="submission" date="2016-10" db="EMBL/GenBank/DDBJ databases">
        <authorList>
            <person name="de Groot N.N."/>
        </authorList>
    </citation>
    <scope>NUCLEOTIDE SEQUENCE [LARGE SCALE GENOMIC DNA]</scope>
    <source>
        <strain evidence="2 3">DSM 5885</strain>
    </source>
</reference>
<organism evidence="2 3">
    <name type="scientific">Propionivibrio dicarboxylicus</name>
    <dbReference type="NCBI Taxonomy" id="83767"/>
    <lineage>
        <taxon>Bacteria</taxon>
        <taxon>Pseudomonadati</taxon>
        <taxon>Pseudomonadota</taxon>
        <taxon>Betaproteobacteria</taxon>
        <taxon>Rhodocyclales</taxon>
        <taxon>Rhodocyclaceae</taxon>
        <taxon>Propionivibrio</taxon>
    </lineage>
</organism>
<feature type="transmembrane region" description="Helical" evidence="1">
    <location>
        <begin position="394"/>
        <end position="413"/>
    </location>
</feature>
<keyword evidence="1" id="KW-0472">Membrane</keyword>
<evidence type="ECO:0000256" key="1">
    <source>
        <dbReference type="SAM" id="Phobius"/>
    </source>
</evidence>
<protein>
    <recommendedName>
        <fullName evidence="4">Transmembrane protein</fullName>
    </recommendedName>
</protein>
<evidence type="ECO:0000313" key="2">
    <source>
        <dbReference type="EMBL" id="SDH56587.1"/>
    </source>
</evidence>